<dbReference type="Pfam" id="PF13714">
    <property type="entry name" value="PEP_mutase"/>
    <property type="match status" value="1"/>
</dbReference>
<organism evidence="1 2">
    <name type="scientific">Chitinimonas lacunae</name>
    <dbReference type="NCBI Taxonomy" id="1963018"/>
    <lineage>
        <taxon>Bacteria</taxon>
        <taxon>Pseudomonadati</taxon>
        <taxon>Pseudomonadota</taxon>
        <taxon>Betaproteobacteria</taxon>
        <taxon>Neisseriales</taxon>
        <taxon>Chitinibacteraceae</taxon>
        <taxon>Chitinimonas</taxon>
    </lineage>
</organism>
<dbReference type="SUPFAM" id="SSF51621">
    <property type="entry name" value="Phosphoenolpyruvate/pyruvate domain"/>
    <property type="match status" value="1"/>
</dbReference>
<dbReference type="RefSeq" id="WP_378166132.1">
    <property type="nucleotide sequence ID" value="NZ_JBHSBU010000001.1"/>
</dbReference>
<gene>
    <name evidence="1" type="ORF">ACFOW7_16060</name>
</gene>
<dbReference type="PANTHER" id="PTHR42905:SF16">
    <property type="entry name" value="CARBOXYPHOSPHONOENOLPYRUVATE PHOSPHONOMUTASE-LIKE PROTEIN (AFU_ORTHOLOGUE AFUA_5G07230)"/>
    <property type="match status" value="1"/>
</dbReference>
<keyword evidence="1" id="KW-0456">Lyase</keyword>
<dbReference type="InterPro" id="IPR039556">
    <property type="entry name" value="ICL/PEPM"/>
</dbReference>
<name>A0ABV8MT13_9NEIS</name>
<dbReference type="Gene3D" id="3.20.20.60">
    <property type="entry name" value="Phosphoenolpyruvate-binding domains"/>
    <property type="match status" value="1"/>
</dbReference>
<dbReference type="GO" id="GO:0016829">
    <property type="term" value="F:lyase activity"/>
    <property type="evidence" value="ECO:0007669"/>
    <property type="project" value="UniProtKB-KW"/>
</dbReference>
<protein>
    <submittedName>
        <fullName evidence="1">Isocitrate lyase/phosphoenolpyruvate mutase family protein</fullName>
    </submittedName>
</protein>
<dbReference type="InterPro" id="IPR040442">
    <property type="entry name" value="Pyrv_kinase-like_dom_sf"/>
</dbReference>
<dbReference type="Proteomes" id="UP001595791">
    <property type="component" value="Unassembled WGS sequence"/>
</dbReference>
<dbReference type="EMBL" id="JBHSBU010000001">
    <property type="protein sequence ID" value="MFC4160854.1"/>
    <property type="molecule type" value="Genomic_DNA"/>
</dbReference>
<evidence type="ECO:0000313" key="1">
    <source>
        <dbReference type="EMBL" id="MFC4160854.1"/>
    </source>
</evidence>
<dbReference type="InterPro" id="IPR015813">
    <property type="entry name" value="Pyrv/PenolPyrv_kinase-like_dom"/>
</dbReference>
<sequence length="275" mass="28979">MSNSRLEAKIAQFRELHSKGQLLLNNCWDVMTAKIAESLGAKALATTSAGVSWSLGFSDGHFAKRDLVLQNAALIAAQTDLPVSIDMEDGFVSQGECKIVVMTALKEAGVAGVNIEDSHDGRSLPIEEAAARLKAFRETAASLSYPIFINARMDAVLLGESKGVDDLVQRANAYFAAGADCVFIPGLIDLAACKAVSARLNGPLNVMALPGGPSAKELFAAGVTRVSAGSFHAESAYGHILAQMRHFQESGSLQVNKESHLGYFDANALAGRGQA</sequence>
<evidence type="ECO:0000313" key="2">
    <source>
        <dbReference type="Proteomes" id="UP001595791"/>
    </source>
</evidence>
<accession>A0ABV8MT13</accession>
<proteinExistence type="predicted"/>
<keyword evidence="2" id="KW-1185">Reference proteome</keyword>
<dbReference type="PANTHER" id="PTHR42905">
    <property type="entry name" value="PHOSPHOENOLPYRUVATE CARBOXYLASE"/>
    <property type="match status" value="1"/>
</dbReference>
<reference evidence="2" key="1">
    <citation type="journal article" date="2019" name="Int. J. Syst. Evol. Microbiol.">
        <title>The Global Catalogue of Microorganisms (GCM) 10K type strain sequencing project: providing services to taxonomists for standard genome sequencing and annotation.</title>
        <authorList>
            <consortium name="The Broad Institute Genomics Platform"/>
            <consortium name="The Broad Institute Genome Sequencing Center for Infectious Disease"/>
            <person name="Wu L."/>
            <person name="Ma J."/>
        </authorList>
    </citation>
    <scope>NUCLEOTIDE SEQUENCE [LARGE SCALE GENOMIC DNA]</scope>
    <source>
        <strain evidence="2">LMG 29894</strain>
    </source>
</reference>
<comment type="caution">
    <text evidence="1">The sequence shown here is derived from an EMBL/GenBank/DDBJ whole genome shotgun (WGS) entry which is preliminary data.</text>
</comment>
<dbReference type="CDD" id="cd00377">
    <property type="entry name" value="ICL_PEPM"/>
    <property type="match status" value="1"/>
</dbReference>